<sequence length="192" mass="21278">MWQEVKRTFELPKHDIDLSTRASSPTKKNTMPSCTVPKKRNYFGRTETSLLHDTVNLKLESPSVLEQSYSSSSSSPPLIDAQQPQQHQQQHTGFFYSHLPISTLSSYGNEFECMDVEDPTNYCNPPPPPPSLALPSSSSLQEDIESTLAGYGLKLKDDGNGVVLHDLDVTEELERYSHGTAYNCLSPVSNSG</sequence>
<evidence type="ECO:0000313" key="2">
    <source>
        <dbReference type="EMBL" id="KAK3873883.1"/>
    </source>
</evidence>
<evidence type="ECO:0000256" key="1">
    <source>
        <dbReference type="SAM" id="MobiDB-lite"/>
    </source>
</evidence>
<accession>A0AAE1FGZ0</accession>
<feature type="region of interest" description="Disordered" evidence="1">
    <location>
        <begin position="66"/>
        <end position="90"/>
    </location>
</feature>
<feature type="compositionally biased region" description="Polar residues" evidence="1">
    <location>
        <begin position="20"/>
        <end position="33"/>
    </location>
</feature>
<evidence type="ECO:0000313" key="3">
    <source>
        <dbReference type="Proteomes" id="UP001286313"/>
    </source>
</evidence>
<feature type="region of interest" description="Disordered" evidence="1">
    <location>
        <begin position="19"/>
        <end position="39"/>
    </location>
</feature>
<keyword evidence="3" id="KW-1185">Reference proteome</keyword>
<reference evidence="2" key="1">
    <citation type="submission" date="2023-10" db="EMBL/GenBank/DDBJ databases">
        <title>Genome assemblies of two species of porcelain crab, Petrolisthes cinctipes and Petrolisthes manimaculis (Anomura: Porcellanidae).</title>
        <authorList>
            <person name="Angst P."/>
        </authorList>
    </citation>
    <scope>NUCLEOTIDE SEQUENCE</scope>
    <source>
        <strain evidence="2">PB745_01</strain>
        <tissue evidence="2">Gill</tissue>
    </source>
</reference>
<feature type="region of interest" description="Disordered" evidence="1">
    <location>
        <begin position="118"/>
        <end position="137"/>
    </location>
</feature>
<name>A0AAE1FGZ0_PETCI</name>
<proteinExistence type="predicted"/>
<comment type="caution">
    <text evidence="2">The sequence shown here is derived from an EMBL/GenBank/DDBJ whole genome shotgun (WGS) entry which is preliminary data.</text>
</comment>
<dbReference type="EMBL" id="JAWQEG010002174">
    <property type="protein sequence ID" value="KAK3873883.1"/>
    <property type="molecule type" value="Genomic_DNA"/>
</dbReference>
<organism evidence="2 3">
    <name type="scientific">Petrolisthes cinctipes</name>
    <name type="common">Flat porcelain crab</name>
    <dbReference type="NCBI Taxonomy" id="88211"/>
    <lineage>
        <taxon>Eukaryota</taxon>
        <taxon>Metazoa</taxon>
        <taxon>Ecdysozoa</taxon>
        <taxon>Arthropoda</taxon>
        <taxon>Crustacea</taxon>
        <taxon>Multicrustacea</taxon>
        <taxon>Malacostraca</taxon>
        <taxon>Eumalacostraca</taxon>
        <taxon>Eucarida</taxon>
        <taxon>Decapoda</taxon>
        <taxon>Pleocyemata</taxon>
        <taxon>Anomura</taxon>
        <taxon>Galatheoidea</taxon>
        <taxon>Porcellanidae</taxon>
        <taxon>Petrolisthes</taxon>
    </lineage>
</organism>
<protein>
    <submittedName>
        <fullName evidence="2">Uncharacterized protein</fullName>
    </submittedName>
</protein>
<dbReference type="AlphaFoldDB" id="A0AAE1FGZ0"/>
<gene>
    <name evidence="2" type="ORF">Pcinc_021144</name>
</gene>
<dbReference type="Proteomes" id="UP001286313">
    <property type="component" value="Unassembled WGS sequence"/>
</dbReference>